<name>A0ABD2W2W2_9HYME</name>
<keyword evidence="1" id="KW-0175">Coiled coil</keyword>
<evidence type="ECO:0000313" key="3">
    <source>
        <dbReference type="Proteomes" id="UP001627154"/>
    </source>
</evidence>
<gene>
    <name evidence="2" type="ORF">TKK_017759</name>
</gene>
<keyword evidence="3" id="KW-1185">Reference proteome</keyword>
<reference evidence="2 3" key="1">
    <citation type="journal article" date="2024" name="bioRxiv">
        <title>A reference genome for Trichogramma kaykai: A tiny desert-dwelling parasitoid wasp with competing sex-ratio distorters.</title>
        <authorList>
            <person name="Culotta J."/>
            <person name="Lindsey A.R."/>
        </authorList>
    </citation>
    <scope>NUCLEOTIDE SEQUENCE [LARGE SCALE GENOMIC DNA]</scope>
    <source>
        <strain evidence="2 3">KSX58</strain>
    </source>
</reference>
<organism evidence="2 3">
    <name type="scientific">Trichogramma kaykai</name>
    <dbReference type="NCBI Taxonomy" id="54128"/>
    <lineage>
        <taxon>Eukaryota</taxon>
        <taxon>Metazoa</taxon>
        <taxon>Ecdysozoa</taxon>
        <taxon>Arthropoda</taxon>
        <taxon>Hexapoda</taxon>
        <taxon>Insecta</taxon>
        <taxon>Pterygota</taxon>
        <taxon>Neoptera</taxon>
        <taxon>Endopterygota</taxon>
        <taxon>Hymenoptera</taxon>
        <taxon>Apocrita</taxon>
        <taxon>Proctotrupomorpha</taxon>
        <taxon>Chalcidoidea</taxon>
        <taxon>Trichogrammatidae</taxon>
        <taxon>Trichogramma</taxon>
    </lineage>
</organism>
<protein>
    <recommendedName>
        <fullName evidence="4">PIN domain-containing protein</fullName>
    </recommendedName>
</protein>
<dbReference type="Proteomes" id="UP001627154">
    <property type="component" value="Unassembled WGS sequence"/>
</dbReference>
<proteinExistence type="predicted"/>
<evidence type="ECO:0000313" key="2">
    <source>
        <dbReference type="EMBL" id="KAL3386832.1"/>
    </source>
</evidence>
<accession>A0ABD2W2W2</accession>
<dbReference type="AlphaFoldDB" id="A0ABD2W2W2"/>
<dbReference type="EMBL" id="JBJJXI010000143">
    <property type="protein sequence ID" value="KAL3386832.1"/>
    <property type="molecule type" value="Genomic_DNA"/>
</dbReference>
<evidence type="ECO:0008006" key="4">
    <source>
        <dbReference type="Google" id="ProtNLM"/>
    </source>
</evidence>
<sequence>MVFAWLRKLFPRFKTKKTPSKKFRQEQRLTINQLIEQENEKLEKCVQEKVSILQIQLQQLKDRVKQFDDVEVSSAKPLLLFDTSEVRSHIKEQFYANFKPVKVVPESNDYFVIDGTTLLYKFCWDKKMSVDTLIKTYVHYVKEHYKGNCLIIFNDYVENVDHEADFDESSTIFTSEKIFHSKAADRIHLVQLIRKELHRYNFRTKFVKGEGTSQIVEAAIQKVNKKYKTWIVGEDIDLLVVFATKAQNLDNIFMLRQGNGFKFQAFDAKSFIHPGMQSIILFLHAFSGCDTTFYFNNRGKNVLVRKLIKKSHLVPYAEKFYNEYSNDAEIVNIGLNIVQELFPDRELTGLDKLRTIQQIHRTYLQIQSWLGNYR</sequence>
<feature type="coiled-coil region" evidence="1">
    <location>
        <begin position="43"/>
        <end position="70"/>
    </location>
</feature>
<evidence type="ECO:0000256" key="1">
    <source>
        <dbReference type="SAM" id="Coils"/>
    </source>
</evidence>
<comment type="caution">
    <text evidence="2">The sequence shown here is derived from an EMBL/GenBank/DDBJ whole genome shotgun (WGS) entry which is preliminary data.</text>
</comment>